<reference evidence="2" key="1">
    <citation type="journal article" date="2018" name="Nat. Plants">
        <title>Whole-genome landscape of Medicago truncatula symbiotic genes.</title>
        <authorList>
            <person name="Pecrix Y."/>
            <person name="Gamas P."/>
            <person name="Carrere S."/>
        </authorList>
    </citation>
    <scope>NUCLEOTIDE SEQUENCE</scope>
    <source>
        <tissue evidence="2">Leaves</tissue>
    </source>
</reference>
<protein>
    <recommendedName>
        <fullName evidence="3">Transmembrane protein</fullName>
    </recommendedName>
</protein>
<proteinExistence type="predicted"/>
<feature type="transmembrane region" description="Helical" evidence="1">
    <location>
        <begin position="79"/>
        <end position="97"/>
    </location>
</feature>
<evidence type="ECO:0008006" key="3">
    <source>
        <dbReference type="Google" id="ProtNLM"/>
    </source>
</evidence>
<dbReference type="Proteomes" id="UP000265566">
    <property type="component" value="Chromosome 5"/>
</dbReference>
<evidence type="ECO:0000313" key="2">
    <source>
        <dbReference type="EMBL" id="RHN57872.1"/>
    </source>
</evidence>
<keyword evidence="1" id="KW-1133">Transmembrane helix</keyword>
<dbReference type="EMBL" id="PSQE01000005">
    <property type="protein sequence ID" value="RHN57872.1"/>
    <property type="molecule type" value="Genomic_DNA"/>
</dbReference>
<organism evidence="2">
    <name type="scientific">Medicago truncatula</name>
    <name type="common">Barrel medic</name>
    <name type="synonym">Medicago tribuloides</name>
    <dbReference type="NCBI Taxonomy" id="3880"/>
    <lineage>
        <taxon>Eukaryota</taxon>
        <taxon>Viridiplantae</taxon>
        <taxon>Streptophyta</taxon>
        <taxon>Embryophyta</taxon>
        <taxon>Tracheophyta</taxon>
        <taxon>Spermatophyta</taxon>
        <taxon>Magnoliopsida</taxon>
        <taxon>eudicotyledons</taxon>
        <taxon>Gunneridae</taxon>
        <taxon>Pentapetalae</taxon>
        <taxon>rosids</taxon>
        <taxon>fabids</taxon>
        <taxon>Fabales</taxon>
        <taxon>Fabaceae</taxon>
        <taxon>Papilionoideae</taxon>
        <taxon>50 kb inversion clade</taxon>
        <taxon>NPAAA clade</taxon>
        <taxon>Hologalegina</taxon>
        <taxon>IRL clade</taxon>
        <taxon>Trifolieae</taxon>
        <taxon>Medicago</taxon>
    </lineage>
</organism>
<sequence>MLSHWSNLKSAEAVDISEAFSGSVVVSLRCFSLIILFRKHPLISSIAVLPHGGNFPNFCPLELEDSFPTVSCKYGGFRMVAELILITSVVAFIYRYLGLQPNLA</sequence>
<gene>
    <name evidence="2" type="ORF">MtrunA17_Chr5g0445081</name>
</gene>
<dbReference type="Gramene" id="rna33462">
    <property type="protein sequence ID" value="RHN57872.1"/>
    <property type="gene ID" value="gene33462"/>
</dbReference>
<dbReference type="AlphaFoldDB" id="A0A396HWZ9"/>
<name>A0A396HWZ9_MEDTR</name>
<keyword evidence="1" id="KW-0812">Transmembrane</keyword>
<keyword evidence="1" id="KW-0472">Membrane</keyword>
<comment type="caution">
    <text evidence="2">The sequence shown here is derived from an EMBL/GenBank/DDBJ whole genome shotgun (WGS) entry which is preliminary data.</text>
</comment>
<accession>A0A396HWZ9</accession>
<evidence type="ECO:0000256" key="1">
    <source>
        <dbReference type="SAM" id="Phobius"/>
    </source>
</evidence>